<dbReference type="Gene3D" id="2.40.70.10">
    <property type="entry name" value="Acid Proteases"/>
    <property type="match status" value="1"/>
</dbReference>
<evidence type="ECO:0000256" key="2">
    <source>
        <dbReference type="SAM" id="MobiDB-lite"/>
    </source>
</evidence>
<dbReference type="InterPro" id="IPR002110">
    <property type="entry name" value="Ankyrin_rpt"/>
</dbReference>
<keyword evidence="5" id="KW-1185">Reference proteome</keyword>
<dbReference type="SUPFAM" id="SSF50630">
    <property type="entry name" value="Acid proteases"/>
    <property type="match status" value="1"/>
</dbReference>
<comment type="caution">
    <text evidence="4">The sequence shown here is derived from an EMBL/GenBank/DDBJ whole genome shotgun (WGS) entry which is preliminary data.</text>
</comment>
<dbReference type="Proteomes" id="UP000257109">
    <property type="component" value="Unassembled WGS sequence"/>
</dbReference>
<dbReference type="SMART" id="SM00443">
    <property type="entry name" value="G_patch"/>
    <property type="match status" value="1"/>
</dbReference>
<accession>A0A371E316</accession>
<evidence type="ECO:0000313" key="5">
    <source>
        <dbReference type="Proteomes" id="UP000257109"/>
    </source>
</evidence>
<feature type="non-terminal residue" evidence="4">
    <location>
        <position position="1"/>
    </location>
</feature>
<feature type="compositionally biased region" description="Basic and acidic residues" evidence="2">
    <location>
        <begin position="98"/>
        <end position="108"/>
    </location>
</feature>
<protein>
    <recommendedName>
        <fullName evidence="3">G-patch domain-containing protein</fullName>
    </recommendedName>
</protein>
<organism evidence="4 5">
    <name type="scientific">Mucuna pruriens</name>
    <name type="common">Velvet bean</name>
    <name type="synonym">Dolichos pruriens</name>
    <dbReference type="NCBI Taxonomy" id="157652"/>
    <lineage>
        <taxon>Eukaryota</taxon>
        <taxon>Viridiplantae</taxon>
        <taxon>Streptophyta</taxon>
        <taxon>Embryophyta</taxon>
        <taxon>Tracheophyta</taxon>
        <taxon>Spermatophyta</taxon>
        <taxon>Magnoliopsida</taxon>
        <taxon>eudicotyledons</taxon>
        <taxon>Gunneridae</taxon>
        <taxon>Pentapetalae</taxon>
        <taxon>rosids</taxon>
        <taxon>fabids</taxon>
        <taxon>Fabales</taxon>
        <taxon>Fabaceae</taxon>
        <taxon>Papilionoideae</taxon>
        <taxon>50 kb inversion clade</taxon>
        <taxon>NPAAA clade</taxon>
        <taxon>indigoferoid/millettioid clade</taxon>
        <taxon>Phaseoleae</taxon>
        <taxon>Mucuna</taxon>
    </lineage>
</organism>
<sequence>MVFQVVVAEQAEIPWLKLVTIYYDPLQISGPPLSISVPAQPAYHDNHAVPWRYELTILEVPKEEEDAKEVINIAESGGITRSGCIYTPEVLRGQETHAPNKEIHDPTRKASATSAPAQTPGKEDEEFLKIIRRSEHQLLDQMNKTPARISLLSLLLNSEAHRNLLLKVLQEAHMAHDITAEKFGNLVNNITSKGHLTFSDDEILAGGKSHNQPLHISVRCGGYMIARVLIDNGSSLNVLPKATLDKLASIDAQLKASPVVVRAFDGSKREVMGEISLPILIGPVLFNIDFQVMDIHPAYSCLLGRPWIHAAGAVPSSLHQQVKFISNHQIISIMGEKELMITTPVPEEYIEGDEEALEASFQSLEVDGTKRGKLGGATLPPQVNTTLQIMIKEGYQPGKGLGPHLTGTPAPIQVSENPGRFGIGYQGIDSQEAIWRQ</sequence>
<dbReference type="EMBL" id="QJKJ01016884">
    <property type="protein sequence ID" value="RDX60418.1"/>
    <property type="molecule type" value="Genomic_DNA"/>
</dbReference>
<evidence type="ECO:0000256" key="1">
    <source>
        <dbReference type="PROSITE-ProRule" id="PRU00023"/>
    </source>
</evidence>
<keyword evidence="1" id="KW-0040">ANK repeat</keyword>
<dbReference type="PROSITE" id="PS50088">
    <property type="entry name" value="ANK_REPEAT"/>
    <property type="match status" value="1"/>
</dbReference>
<dbReference type="InterPro" id="IPR000467">
    <property type="entry name" value="G_patch_dom"/>
</dbReference>
<dbReference type="PANTHER" id="PTHR32108">
    <property type="entry name" value="DNA-DIRECTED RNA POLYMERASE SUBUNIT ALPHA"/>
    <property type="match status" value="1"/>
</dbReference>
<dbReference type="PROSITE" id="PS50174">
    <property type="entry name" value="G_PATCH"/>
    <property type="match status" value="1"/>
</dbReference>
<dbReference type="CDD" id="cd00303">
    <property type="entry name" value="retropepsin_like"/>
    <property type="match status" value="1"/>
</dbReference>
<feature type="domain" description="G-patch" evidence="3">
    <location>
        <begin position="382"/>
        <end position="428"/>
    </location>
</feature>
<evidence type="ECO:0000259" key="3">
    <source>
        <dbReference type="PROSITE" id="PS50174"/>
    </source>
</evidence>
<name>A0A371E316_MUCPR</name>
<reference evidence="4" key="1">
    <citation type="submission" date="2018-05" db="EMBL/GenBank/DDBJ databases">
        <title>Draft genome of Mucuna pruriens seed.</title>
        <authorList>
            <person name="Nnadi N.E."/>
            <person name="Vos R."/>
            <person name="Hasami M.H."/>
            <person name="Devisetty U.K."/>
            <person name="Aguiy J.C."/>
        </authorList>
    </citation>
    <scope>NUCLEOTIDE SEQUENCE [LARGE SCALE GENOMIC DNA]</scope>
    <source>
        <strain evidence="4">JCA_2017</strain>
    </source>
</reference>
<proteinExistence type="predicted"/>
<dbReference type="AlphaFoldDB" id="A0A371E316"/>
<evidence type="ECO:0000313" key="4">
    <source>
        <dbReference type="EMBL" id="RDX60418.1"/>
    </source>
</evidence>
<dbReference type="InterPro" id="IPR021109">
    <property type="entry name" value="Peptidase_aspartic_dom_sf"/>
</dbReference>
<dbReference type="OrthoDB" id="1736143at2759"/>
<feature type="region of interest" description="Disordered" evidence="2">
    <location>
        <begin position="98"/>
        <end position="123"/>
    </location>
</feature>
<dbReference type="GO" id="GO:0003676">
    <property type="term" value="F:nucleic acid binding"/>
    <property type="evidence" value="ECO:0007669"/>
    <property type="project" value="InterPro"/>
</dbReference>
<gene>
    <name evidence="4" type="ORF">CR513_61438</name>
</gene>
<dbReference type="Pfam" id="PF01585">
    <property type="entry name" value="G-patch"/>
    <property type="match status" value="1"/>
</dbReference>
<feature type="repeat" description="ANK" evidence="1">
    <location>
        <begin position="209"/>
        <end position="241"/>
    </location>
</feature>
<dbReference type="PANTHER" id="PTHR32108:SF9">
    <property type="entry name" value="REVERSE TRANSCRIPTASE RNASE H-LIKE DOMAIN-CONTAINING PROTEIN"/>
    <property type="match status" value="1"/>
</dbReference>